<dbReference type="AlphaFoldDB" id="A0A7H0SQY2"/>
<dbReference type="GO" id="GO:0016226">
    <property type="term" value="P:iron-sulfur cluster assembly"/>
    <property type="evidence" value="ECO:0007669"/>
    <property type="project" value="TreeGrafter"/>
</dbReference>
<protein>
    <submittedName>
        <fullName evidence="2">Folate-binding protein</fullName>
    </submittedName>
</protein>
<dbReference type="PANTHER" id="PTHR22602:SF0">
    <property type="entry name" value="TRANSFERASE CAF17, MITOCHONDRIAL-RELATED"/>
    <property type="match status" value="1"/>
</dbReference>
<dbReference type="SUPFAM" id="SSF103025">
    <property type="entry name" value="Folate-binding domain"/>
    <property type="match status" value="1"/>
</dbReference>
<sequence length="369" mass="40487">MTQYQSPLLELPGATEFQAPPEATVHPDAFGVAWHYGDPLGEQRLIENHPVWIDRSHRRVFRISGPDSATFLNNLLSQKLDDAPVGFYSPALDLDMQGHIQHHLDVLRAADDSTDHTPCFLIHTTAAQADTLYDFLHKMIFWSKVSIEMIDAGVITLIGEDVQKLLDVPSPGILGAASYSWTAHPRMDLFVARHDLRHLAQNLEAQGITRAGLMAFSAERVRALEPELSVDLDHRSIPHEVPHWIGRGIHPGAVHLNKGCYRGQETVARVENLGRSPRVAVLLQLDGSAPREPLPGMTVQRGNRTVGRVGTIVHDCDFGPIAFALIKRSALGTSDLHIGDTAVAVDPTSLPQDEGPRAGRAAVDRLRGL</sequence>
<proteinExistence type="predicted"/>
<dbReference type="KEGG" id="cpoy:GP475_10185"/>
<dbReference type="InterPro" id="IPR017703">
    <property type="entry name" value="YgfZ/GCV_T_CS"/>
</dbReference>
<evidence type="ECO:0000313" key="3">
    <source>
        <dbReference type="Proteomes" id="UP000516320"/>
    </source>
</evidence>
<dbReference type="InterPro" id="IPR027266">
    <property type="entry name" value="TrmE/GcvT-like"/>
</dbReference>
<keyword evidence="3" id="KW-1185">Reference proteome</keyword>
<dbReference type="EMBL" id="CP046884">
    <property type="protein sequence ID" value="QNQ90957.1"/>
    <property type="molecule type" value="Genomic_DNA"/>
</dbReference>
<evidence type="ECO:0000313" key="2">
    <source>
        <dbReference type="EMBL" id="QNQ90957.1"/>
    </source>
</evidence>
<dbReference type="NCBIfam" id="TIGR03317">
    <property type="entry name" value="ygfZ_signature"/>
    <property type="match status" value="1"/>
</dbReference>
<dbReference type="InterPro" id="IPR045179">
    <property type="entry name" value="YgfZ/GcvT"/>
</dbReference>
<organism evidence="2 3">
    <name type="scientific">Corynebacterium poyangense</name>
    <dbReference type="NCBI Taxonomy" id="2684405"/>
    <lineage>
        <taxon>Bacteria</taxon>
        <taxon>Bacillati</taxon>
        <taxon>Actinomycetota</taxon>
        <taxon>Actinomycetes</taxon>
        <taxon>Mycobacteriales</taxon>
        <taxon>Corynebacteriaceae</taxon>
        <taxon>Corynebacterium</taxon>
    </lineage>
</organism>
<name>A0A7H0SQY2_9CORY</name>
<reference evidence="2 3" key="1">
    <citation type="submission" date="2019-12" db="EMBL/GenBank/DDBJ databases">
        <title>Corynebacterium sp. nov., isolated from feces of the Anser Albifrons in China.</title>
        <authorList>
            <person name="Liu Q."/>
        </authorList>
    </citation>
    <scope>NUCLEOTIDE SEQUENCE [LARGE SCALE GENOMIC DNA]</scope>
    <source>
        <strain evidence="2 3">4H37-19</strain>
    </source>
</reference>
<evidence type="ECO:0000256" key="1">
    <source>
        <dbReference type="ARBA" id="ARBA00022946"/>
    </source>
</evidence>
<gene>
    <name evidence="2" type="ORF">GP475_10185</name>
</gene>
<dbReference type="PANTHER" id="PTHR22602">
    <property type="entry name" value="TRANSFERASE CAF17, MITOCHONDRIAL-RELATED"/>
    <property type="match status" value="1"/>
</dbReference>
<dbReference type="Proteomes" id="UP000516320">
    <property type="component" value="Chromosome"/>
</dbReference>
<keyword evidence="1" id="KW-0809">Transit peptide</keyword>
<accession>A0A7H0SQY2</accession>
<dbReference type="RefSeq" id="WP_187974266.1">
    <property type="nucleotide sequence ID" value="NZ_CP046884.1"/>
</dbReference>
<dbReference type="Gene3D" id="3.30.1360.120">
    <property type="entry name" value="Probable tRNA modification gtpase trme, domain 1"/>
    <property type="match status" value="2"/>
</dbReference>